<dbReference type="GO" id="GO:0008168">
    <property type="term" value="F:methyltransferase activity"/>
    <property type="evidence" value="ECO:0007669"/>
    <property type="project" value="UniProtKB-KW"/>
</dbReference>
<name>A0ABV8V9I8_9GAMM</name>
<dbReference type="PROSITE" id="PS51257">
    <property type="entry name" value="PROKAR_LIPOPROTEIN"/>
    <property type="match status" value="1"/>
</dbReference>
<dbReference type="InterPro" id="IPR011048">
    <property type="entry name" value="Haem_d1_sf"/>
</dbReference>
<keyword evidence="2" id="KW-1185">Reference proteome</keyword>
<sequence>MKHVASKIPLPALKPLTLFIALSTSLTLIGCGDATTTIVEKEPIPVEDDGHNHGGEHGAETAGRLFVVNPAAVESQVFDLDDNDLITTIPLDALPSAVYASGGYRFAALIERNADTVGFVDGGLWQEPHDDHFDLYTSTPQLINYSLNGSRPTHYDTFEGSVAVFFDGNAGAGSNASIQVFDDQVIEEADAPAMVSFGLPMHGVAKPRGEQLLATLRRDDAESTSSNKILPDQVGVYHLHDGDYELEQTLDVACPDLHGAAQNETHVVFGCSDGVLVAAEGSDGLYAAQKLLNPATILDSARIGSLWGHEASGQFIGSASADGVSQFFAIDPEEGEIALIDWQPMPNAKPVARDFAFEAEQFVILDDQGYLTLIEPHQDGLHTHWEYGARLDITDADVSQMPSGMKFSMTLAQNGHTVYIADPIAQHIVVVDLEVLAITDEIELDYAPAMVTWLGIAEGHDH</sequence>
<gene>
    <name evidence="1" type="ORF">ACFOX3_18685</name>
</gene>
<reference evidence="2" key="1">
    <citation type="journal article" date="2019" name="Int. J. Syst. Evol. Microbiol.">
        <title>The Global Catalogue of Microorganisms (GCM) 10K type strain sequencing project: providing services to taxonomists for standard genome sequencing and annotation.</title>
        <authorList>
            <consortium name="The Broad Institute Genomics Platform"/>
            <consortium name="The Broad Institute Genome Sequencing Center for Infectious Disease"/>
            <person name="Wu L."/>
            <person name="Ma J."/>
        </authorList>
    </citation>
    <scope>NUCLEOTIDE SEQUENCE [LARGE SCALE GENOMIC DNA]</scope>
    <source>
        <strain evidence="2">CECT 8570</strain>
    </source>
</reference>
<dbReference type="Proteomes" id="UP001595840">
    <property type="component" value="Unassembled WGS sequence"/>
</dbReference>
<dbReference type="GO" id="GO:0032259">
    <property type="term" value="P:methylation"/>
    <property type="evidence" value="ECO:0007669"/>
    <property type="project" value="UniProtKB-KW"/>
</dbReference>
<accession>A0ABV8V9I8</accession>
<protein>
    <submittedName>
        <fullName evidence="1">5-methyltetrahydrofolate--homocysteine methyltransferase</fullName>
    </submittedName>
</protein>
<comment type="caution">
    <text evidence="1">The sequence shown here is derived from an EMBL/GenBank/DDBJ whole genome shotgun (WGS) entry which is preliminary data.</text>
</comment>
<evidence type="ECO:0000313" key="2">
    <source>
        <dbReference type="Proteomes" id="UP001595840"/>
    </source>
</evidence>
<organism evidence="1 2">
    <name type="scientific">Simiduia curdlanivorans</name>
    <dbReference type="NCBI Taxonomy" id="1492769"/>
    <lineage>
        <taxon>Bacteria</taxon>
        <taxon>Pseudomonadati</taxon>
        <taxon>Pseudomonadota</taxon>
        <taxon>Gammaproteobacteria</taxon>
        <taxon>Cellvibrionales</taxon>
        <taxon>Cellvibrionaceae</taxon>
        <taxon>Simiduia</taxon>
    </lineage>
</organism>
<dbReference type="SUPFAM" id="SSF51004">
    <property type="entry name" value="C-terminal (heme d1) domain of cytochrome cd1-nitrite reductase"/>
    <property type="match status" value="1"/>
</dbReference>
<keyword evidence="1" id="KW-0489">Methyltransferase</keyword>
<proteinExistence type="predicted"/>
<evidence type="ECO:0000313" key="1">
    <source>
        <dbReference type="EMBL" id="MFC4364343.1"/>
    </source>
</evidence>
<dbReference type="EMBL" id="JBHSCX010000021">
    <property type="protein sequence ID" value="MFC4364343.1"/>
    <property type="molecule type" value="Genomic_DNA"/>
</dbReference>
<dbReference type="RefSeq" id="WP_290262240.1">
    <property type="nucleotide sequence ID" value="NZ_JAUFQG010000004.1"/>
</dbReference>
<keyword evidence="1" id="KW-0808">Transferase</keyword>